<accession>A0ABW1VD64</accession>
<comment type="caution">
    <text evidence="5">The sequence shown here is derived from an EMBL/GenBank/DDBJ whole genome shotgun (WGS) entry which is preliminary data.</text>
</comment>
<dbReference type="InterPro" id="IPR025997">
    <property type="entry name" value="SBP_2_dom"/>
</dbReference>
<dbReference type="PROSITE" id="PS51257">
    <property type="entry name" value="PROKAR_LIPOPROTEIN"/>
    <property type="match status" value="1"/>
</dbReference>
<evidence type="ECO:0000256" key="3">
    <source>
        <dbReference type="SAM" id="SignalP"/>
    </source>
</evidence>
<evidence type="ECO:0000256" key="1">
    <source>
        <dbReference type="ARBA" id="ARBA00004196"/>
    </source>
</evidence>
<organism evidence="5 6">
    <name type="scientific">Luethyella okanaganae</name>
    <dbReference type="NCBI Taxonomy" id="69372"/>
    <lineage>
        <taxon>Bacteria</taxon>
        <taxon>Bacillati</taxon>
        <taxon>Actinomycetota</taxon>
        <taxon>Actinomycetes</taxon>
        <taxon>Micrococcales</taxon>
        <taxon>Microbacteriaceae</taxon>
        <taxon>Luethyella</taxon>
    </lineage>
</organism>
<dbReference type="RefSeq" id="WP_386728174.1">
    <property type="nucleotide sequence ID" value="NZ_JBHSTP010000001.1"/>
</dbReference>
<evidence type="ECO:0000313" key="6">
    <source>
        <dbReference type="Proteomes" id="UP001596306"/>
    </source>
</evidence>
<dbReference type="PANTHER" id="PTHR30036:SF7">
    <property type="entry name" value="ABC TRANSPORTER PERIPLASMIC-BINDING PROTEIN YPHF"/>
    <property type="match status" value="1"/>
</dbReference>
<reference evidence="6" key="1">
    <citation type="journal article" date="2019" name="Int. J. Syst. Evol. Microbiol.">
        <title>The Global Catalogue of Microorganisms (GCM) 10K type strain sequencing project: providing services to taxonomists for standard genome sequencing and annotation.</title>
        <authorList>
            <consortium name="The Broad Institute Genomics Platform"/>
            <consortium name="The Broad Institute Genome Sequencing Center for Infectious Disease"/>
            <person name="Wu L."/>
            <person name="Ma J."/>
        </authorList>
    </citation>
    <scope>NUCLEOTIDE SEQUENCE [LARGE SCALE GENOMIC DNA]</scope>
    <source>
        <strain evidence="6">CCUG 43304</strain>
    </source>
</reference>
<feature type="chain" id="PRO_5046990129" evidence="3">
    <location>
        <begin position="23"/>
        <end position="331"/>
    </location>
</feature>
<name>A0ABW1VD64_9MICO</name>
<dbReference type="EMBL" id="JBHSTP010000001">
    <property type="protein sequence ID" value="MFC6355400.1"/>
    <property type="molecule type" value="Genomic_DNA"/>
</dbReference>
<feature type="signal peptide" evidence="3">
    <location>
        <begin position="1"/>
        <end position="22"/>
    </location>
</feature>
<evidence type="ECO:0000259" key="4">
    <source>
        <dbReference type="Pfam" id="PF13407"/>
    </source>
</evidence>
<dbReference type="PANTHER" id="PTHR30036">
    <property type="entry name" value="D-XYLOSE-BINDING PERIPLASMIC PROTEIN"/>
    <property type="match status" value="1"/>
</dbReference>
<dbReference type="InterPro" id="IPR028082">
    <property type="entry name" value="Peripla_BP_I"/>
</dbReference>
<dbReference type="Proteomes" id="UP001596306">
    <property type="component" value="Unassembled WGS sequence"/>
</dbReference>
<dbReference type="Pfam" id="PF13407">
    <property type="entry name" value="Peripla_BP_4"/>
    <property type="match status" value="1"/>
</dbReference>
<evidence type="ECO:0000313" key="5">
    <source>
        <dbReference type="EMBL" id="MFC6355400.1"/>
    </source>
</evidence>
<keyword evidence="3" id="KW-0732">Signal</keyword>
<sequence length="331" mass="33635">MKKFRMTAGLAALTLVPALVLAGCSSSGGRADTGSDGTSVGTTADTPKITIAMITHAAAGDTFWDIVRKGAEAAAAKDNVNLVYSGDADGGRQAQLVQQAIDQKVDGIAVTFAKADAMKDVVQKAIDAGIPVVGFNGGQEEALAAGALTYIGQDDKAAGVEAGKQLVAEGFTRPICMIQEQGHVGLEARCAGIKEQIAETEILYVTGTDMSQVSSTLTAKLQADTSADVVMGLGAPFTLAAVDVVAQTGSKSKVGSFDMNADLAQAIVDGKVIFTVDQQPYLQGYESVDALWLKHNGGFALGGGGAVATGPTIITPDTAAAVLSGAKQGIR</sequence>
<comment type="similarity">
    <text evidence="2">Belongs to the bacterial solute-binding protein 2 family.</text>
</comment>
<gene>
    <name evidence="5" type="ORF">ACFQB0_04670</name>
</gene>
<keyword evidence="6" id="KW-1185">Reference proteome</keyword>
<dbReference type="SUPFAM" id="SSF53822">
    <property type="entry name" value="Periplasmic binding protein-like I"/>
    <property type="match status" value="1"/>
</dbReference>
<protein>
    <submittedName>
        <fullName evidence="5">Substrate-binding domain-containing protein</fullName>
    </submittedName>
</protein>
<proteinExistence type="inferred from homology"/>
<dbReference type="InterPro" id="IPR050555">
    <property type="entry name" value="Bact_Solute-Bind_Prot2"/>
</dbReference>
<evidence type="ECO:0000256" key="2">
    <source>
        <dbReference type="ARBA" id="ARBA00007639"/>
    </source>
</evidence>
<comment type="subcellular location">
    <subcellularLocation>
        <location evidence="1">Cell envelope</location>
    </subcellularLocation>
</comment>
<dbReference type="Gene3D" id="3.40.50.2300">
    <property type="match status" value="2"/>
</dbReference>
<feature type="domain" description="Periplasmic binding protein" evidence="4">
    <location>
        <begin position="51"/>
        <end position="293"/>
    </location>
</feature>